<dbReference type="SMART" id="SM01036">
    <property type="entry name" value="BP28CT"/>
    <property type="match status" value="1"/>
</dbReference>
<evidence type="ECO:0000256" key="7">
    <source>
        <dbReference type="PROSITE-ProRule" id="PRU00103"/>
    </source>
</evidence>
<dbReference type="Pfam" id="PF12397">
    <property type="entry name" value="U3snoRNP10"/>
    <property type="match status" value="1"/>
</dbReference>
<comment type="subcellular location">
    <subcellularLocation>
        <location evidence="1 8">Nucleus</location>
        <location evidence="1 8">Nucleolus</location>
    </subcellularLocation>
</comment>
<dbReference type="PANTHER" id="PTHR13457">
    <property type="entry name" value="BAP28"/>
    <property type="match status" value="1"/>
</dbReference>
<dbReference type="SUPFAM" id="SSF48371">
    <property type="entry name" value="ARM repeat"/>
    <property type="match status" value="2"/>
</dbReference>
<sequence>MPTSLAEQLNNLKTPQASLLTHRKFKPSFLFDAKEAAKFDRDTIYELGLSGLEELKKLNPHFSIFEDTLFDLTSKSFERSVESKEANEKLDCHIKTFLTLLSPYFLLKPAHKALEWLINRYHIQDFNVDDILFLILPYHETMLFARMVQLLPLKPETGNWHWLHPVKKGGVPLSKTALLNRASSDMSFLKFVCNMPIEAIKISGNKASSLGTLYAFYCTTVIGGLEYAKPITELHVSHILPSLMSALGSSLPDFIASGYMIIARLVSKACLGEKIFGGLLNKISKVDSVKMRSETSLILVLLCQNNENKYSFPEKAVSRLGKEQWFLSCLSTLNNNKILIIPLVLSMLQTSLQLIQKGDEDLKVFVQNLLTKIHYDSSDAEEIFKCLLNEFGSECGPDILKWYSELLKELENIFPMVFDKTASEVLSKQSKSAESIRKLLGVNTSRNDLYQKLVHPNKHIRLTAIKDIKKNYNPDQLAWLKGPLLERLNDDSPEIVNAILELPNQFFIDTASTDVLILYLLKVIAKFGASDVSLMKNVAYKMFHNADESYAILILIVLLNNPAVSDVLKHLNETNTPLPESCKYFRELQQYLEESNDNETNKNDKDLVEVSSDSETNKSDKDLVEESNDNETNKNDIGECIWNSLESSKSLPSCEDIIDTFNKYEPMKSFSGFWFSASLLIANSLPDNLESDLVKKIETFLVEYIQFSQCHSWKNSEKLTKNSLQKLLKASHAKQLPIEGAVYCMSKLAAKLLLLDEHQISNHWFNFDKKENSVLISLYRIIHEGCVSKSKHVSRAFRACQNSFIKDLFSNVEAQINFLMNIVLYDEKLVMKNLILITDLLREHSVLYSKIMENNSYIFPGLLLLLASTNDKVRTIVLGILEECLNFNGYYKPLATELVSQTEEIKLDNEQIVVILYSKLSPTKEIKSLLKKSQHETLQNILNKLMSIIVANETPTYIKAKFLKLLELVQSKEMFLQLKPLTLDVVTHSKVLDQCESEVYCYIMKRFNESIAECFNSEELWELFTKTIQDHNTQLIDIDTKKTTCPAAFLLKQISKEFFDRLPAPILLNQERLLSLVVSHITDTDKVEVVNASTVFFKKIVLDCKILVNLLAPMLTIDLPISPDKINIKTKRRSAITPPSIEILETPEWKQGICLLESIQNKKKLLSKELLIPTLFNILKKCLHFEQQSSVEYTKQLVLSCLLHICENIDTTKSNILSEEVWHVDLIVDCVRVSHNPQTHHHALLALTHIAKLIPEQVLHNIMAIFTFIGSSVLRKDDGYSFQVITKIIDTIIPVLIKHQTNKDEDVRVAGVIRVFVTALLDVPEHRRIPLLVKLMNTIDAHTYLWLFLCLVFECHVTRPSMSSDIEIKDSLIQETNMPKILQIAHQLCTEFPPEVILNTSYKLLVHLCSLPHEKDEKELHKFKDKLINFIFNIERNTGKQLRHYKYIILTFLSSLLSSNNFVQQLAELTHDEHAALESIFGTIVEQNLIHIKSVSKQCEESSSLPTAKYWKMVLNQSYDILDKTNALLPTEGFLRIINSLLGNELETVRRKAMELLGWRLQQPRPVPADILKTLLPPLIECLDSISLNEDTSQDVQLTQQTALFSLKLMARHLATLHPETFIEILEKITNILCNQELPMHWPVLGSLVLCVGELVYMLKIRALKLLNKFMPTLISILHRQSKKDREELLLVSIVTAIQKIVDVLVQLLSPYLDTLLYEICILSTEYDCPISTDTQKMAPLPLKLKLIRQKISNESPGRVLVPAVLTCYKKLIKHSKYSAIGPLMSILSESFTSSADLTVEVSELLLLALDFRSSVSHDKLTPGEVITVEDPAIAAFTQLALKLTESTFRPLYNKVYDWALRSQGDKQRAITFFRLSYQLALSLKSLFSLFAGIFISNAAELLDNNNIMKNTEQWFDGEYALEKGCILIDNILQTLLTIFTFDSLKFVTKERFNKLKEPLIDQLENQLGGEDMWKIRCTTLITPCIAQMSTSIIDDSLWKHLNYHILLKMRNENAQVRLVAVRTICSLAGKLGEDFLPLLPETVPFLAELLEDDDEEVERECQKVVNEMEEIIGEPIQKYF</sequence>
<evidence type="ECO:0000256" key="3">
    <source>
        <dbReference type="ARBA" id="ARBA00022517"/>
    </source>
</evidence>
<feature type="compositionally biased region" description="Basic and acidic residues" evidence="9">
    <location>
        <begin position="615"/>
        <end position="624"/>
    </location>
</feature>
<name>A0A023EXQ8_TRIIF</name>
<feature type="domain" description="BP28 C-terminal" evidence="10">
    <location>
        <begin position="1789"/>
        <end position="1947"/>
    </location>
</feature>
<dbReference type="InterPro" id="IPR016024">
    <property type="entry name" value="ARM-type_fold"/>
</dbReference>
<comment type="similarity">
    <text evidence="2 8">Belongs to the HEATR1/UTP10 family.</text>
</comment>
<proteinExistence type="evidence at transcript level"/>
<evidence type="ECO:0000256" key="5">
    <source>
        <dbReference type="ARBA" id="ARBA00023242"/>
    </source>
</evidence>
<evidence type="ECO:0000256" key="1">
    <source>
        <dbReference type="ARBA" id="ARBA00004604"/>
    </source>
</evidence>
<dbReference type="PANTHER" id="PTHR13457:SF1">
    <property type="entry name" value="HEAT REPEAT-CONTAINING PROTEIN 1"/>
    <property type="match status" value="1"/>
</dbReference>
<organism evidence="11">
    <name type="scientific">Triatoma infestans</name>
    <name type="common">Assassin bug</name>
    <dbReference type="NCBI Taxonomy" id="30076"/>
    <lineage>
        <taxon>Eukaryota</taxon>
        <taxon>Metazoa</taxon>
        <taxon>Ecdysozoa</taxon>
        <taxon>Arthropoda</taxon>
        <taxon>Hexapoda</taxon>
        <taxon>Insecta</taxon>
        <taxon>Pterygota</taxon>
        <taxon>Neoptera</taxon>
        <taxon>Paraneoptera</taxon>
        <taxon>Hemiptera</taxon>
        <taxon>Heteroptera</taxon>
        <taxon>Panheteroptera</taxon>
        <taxon>Cimicomorpha</taxon>
        <taxon>Reduviidae</taxon>
        <taxon>Triatominae</taxon>
        <taxon>Triatoma</taxon>
    </lineage>
</organism>
<dbReference type="InterPro" id="IPR021133">
    <property type="entry name" value="HEAT_type_2"/>
</dbReference>
<keyword evidence="6 8" id="KW-0687">Ribonucleoprotein</keyword>
<comment type="function">
    <text evidence="8">Involved in nucleolar processing of pre-18S ribosomal RNA.</text>
</comment>
<dbReference type="GO" id="GO:0034455">
    <property type="term" value="C:t-UTP complex"/>
    <property type="evidence" value="ECO:0007669"/>
    <property type="project" value="TreeGrafter"/>
</dbReference>
<dbReference type="InterPro" id="IPR056473">
    <property type="entry name" value="HEAT_Utp10/HEAT1"/>
</dbReference>
<dbReference type="Pfam" id="PF23243">
    <property type="entry name" value="HEAT_HEATR1"/>
    <property type="match status" value="1"/>
</dbReference>
<keyword evidence="5 8" id="KW-0539">Nucleus</keyword>
<dbReference type="Gene3D" id="1.25.10.10">
    <property type="entry name" value="Leucine-rich Repeat Variant"/>
    <property type="match status" value="2"/>
</dbReference>
<dbReference type="GO" id="GO:0030515">
    <property type="term" value="F:snoRNA binding"/>
    <property type="evidence" value="ECO:0007669"/>
    <property type="project" value="TreeGrafter"/>
</dbReference>
<dbReference type="GO" id="GO:0030686">
    <property type="term" value="C:90S preribosome"/>
    <property type="evidence" value="ECO:0007669"/>
    <property type="project" value="TreeGrafter"/>
</dbReference>
<dbReference type="PROSITE" id="PS50077">
    <property type="entry name" value="HEAT_REPEAT"/>
    <property type="match status" value="1"/>
</dbReference>
<evidence type="ECO:0000256" key="9">
    <source>
        <dbReference type="SAM" id="MobiDB-lite"/>
    </source>
</evidence>
<evidence type="ECO:0000256" key="8">
    <source>
        <dbReference type="RuleBase" id="RU367065"/>
    </source>
</evidence>
<evidence type="ECO:0000259" key="10">
    <source>
        <dbReference type="SMART" id="SM01036"/>
    </source>
</evidence>
<dbReference type="InterPro" id="IPR012954">
    <property type="entry name" value="BP28_C_dom"/>
</dbReference>
<keyword evidence="4 8" id="KW-0698">rRNA processing</keyword>
<feature type="region of interest" description="Disordered" evidence="9">
    <location>
        <begin position="595"/>
        <end position="632"/>
    </location>
</feature>
<protein>
    <recommendedName>
        <fullName evidence="8">HEAT repeat-containing protein 1</fullName>
    </recommendedName>
</protein>
<evidence type="ECO:0000256" key="2">
    <source>
        <dbReference type="ARBA" id="ARBA00010559"/>
    </source>
</evidence>
<reference evidence="11" key="1">
    <citation type="journal article" date="2014" name="PLoS Negl. Trop. Dis.">
        <title>An updated insight into the Sialotranscriptome of Triatoma infestans: developmental stage and geographic variations.</title>
        <authorList>
            <person name="Schwarz A."/>
            <person name="Medrano-Mercado N."/>
            <person name="Schaub G.A."/>
            <person name="Struchiner C.J."/>
            <person name="Bargues M.D."/>
            <person name="Levy M.Z."/>
            <person name="Ribeiro J.M."/>
        </authorList>
    </citation>
    <scope>NUCLEOTIDE SEQUENCE</scope>
    <source>
        <strain evidence="11">Chile</strain>
        <tissue evidence="11">Salivary glands</tissue>
    </source>
</reference>
<dbReference type="GO" id="GO:0000462">
    <property type="term" value="P:maturation of SSU-rRNA from tricistronic rRNA transcript (SSU-rRNA, 5.8S rRNA, LSU-rRNA)"/>
    <property type="evidence" value="ECO:0007669"/>
    <property type="project" value="TreeGrafter"/>
</dbReference>
<dbReference type="GO" id="GO:0032040">
    <property type="term" value="C:small-subunit processome"/>
    <property type="evidence" value="ECO:0007669"/>
    <property type="project" value="TreeGrafter"/>
</dbReference>
<accession>A0A023EXQ8</accession>
<dbReference type="InterPro" id="IPR011989">
    <property type="entry name" value="ARM-like"/>
</dbReference>
<feature type="repeat" description="HEAT" evidence="7">
    <location>
        <begin position="2043"/>
        <end position="2079"/>
    </location>
</feature>
<dbReference type="Pfam" id="PF08146">
    <property type="entry name" value="BP28CT"/>
    <property type="match status" value="1"/>
</dbReference>
<dbReference type="InterPro" id="IPR022125">
    <property type="entry name" value="U3snoRNP10_N"/>
</dbReference>
<dbReference type="EMBL" id="GBBI01004672">
    <property type="protein sequence ID" value="JAC14040.1"/>
    <property type="molecule type" value="mRNA"/>
</dbReference>
<feature type="compositionally biased region" description="Basic and acidic residues" evidence="9">
    <location>
        <begin position="599"/>
        <end position="608"/>
    </location>
</feature>
<evidence type="ECO:0000256" key="6">
    <source>
        <dbReference type="ARBA" id="ARBA00023274"/>
    </source>
</evidence>
<keyword evidence="3 8" id="KW-0690">Ribosome biogenesis</keyword>
<evidence type="ECO:0000256" key="4">
    <source>
        <dbReference type="ARBA" id="ARBA00022552"/>
    </source>
</evidence>
<evidence type="ECO:0000313" key="11">
    <source>
        <dbReference type="EMBL" id="JAC14040.1"/>
    </source>
</evidence>
<dbReference type="GO" id="GO:0045943">
    <property type="term" value="P:positive regulation of transcription by RNA polymerase I"/>
    <property type="evidence" value="ECO:0007669"/>
    <property type="project" value="TreeGrafter"/>
</dbReference>
<dbReference type="InterPro" id="IPR040191">
    <property type="entry name" value="UTP10"/>
</dbReference>